<evidence type="ECO:0000313" key="7">
    <source>
        <dbReference type="Proteomes" id="UP000199397"/>
    </source>
</evidence>
<dbReference type="InterPro" id="IPR025246">
    <property type="entry name" value="IS30-like_HTH"/>
</dbReference>
<comment type="similarity">
    <text evidence="1">Belongs to the transposase IS21/IS408/IS1162 family.</text>
</comment>
<dbReference type="PANTHER" id="PTHR35004">
    <property type="entry name" value="TRANSPOSASE RV3428C-RELATED"/>
    <property type="match status" value="1"/>
</dbReference>
<organism evidence="6 7">
    <name type="scientific">Thiothrix caldifontis</name>
    <dbReference type="NCBI Taxonomy" id="525918"/>
    <lineage>
        <taxon>Bacteria</taxon>
        <taxon>Pseudomonadati</taxon>
        <taxon>Pseudomonadota</taxon>
        <taxon>Gammaproteobacteria</taxon>
        <taxon>Thiotrichales</taxon>
        <taxon>Thiotrichaceae</taxon>
        <taxon>Thiothrix</taxon>
    </lineage>
</organism>
<evidence type="ECO:0000313" key="6">
    <source>
        <dbReference type="EMBL" id="SEB08682.1"/>
    </source>
</evidence>
<dbReference type="GO" id="GO:0003677">
    <property type="term" value="F:DNA binding"/>
    <property type="evidence" value="ECO:0007669"/>
    <property type="project" value="UniProtKB-KW"/>
</dbReference>
<dbReference type="PROSITE" id="PS50531">
    <property type="entry name" value="HTH_IS21"/>
    <property type="match status" value="1"/>
</dbReference>
<feature type="domain" description="HTH IS21-type" evidence="5">
    <location>
        <begin position="5"/>
        <end position="67"/>
    </location>
</feature>
<protein>
    <submittedName>
        <fullName evidence="6">Helix-turn-helix domain-containing protein</fullName>
    </submittedName>
</protein>
<dbReference type="AlphaFoldDB" id="A0A1H4GJ28"/>
<keyword evidence="4" id="KW-0233">DNA recombination</keyword>
<dbReference type="PANTHER" id="PTHR35004:SF6">
    <property type="entry name" value="TRANSPOSASE"/>
    <property type="match status" value="1"/>
</dbReference>
<dbReference type="Pfam" id="PF13936">
    <property type="entry name" value="HTH_38"/>
    <property type="match status" value="1"/>
</dbReference>
<evidence type="ECO:0000256" key="4">
    <source>
        <dbReference type="ARBA" id="ARBA00023172"/>
    </source>
</evidence>
<keyword evidence="3" id="KW-0238">DNA-binding</keyword>
<accession>A0A1H4GJ28</accession>
<dbReference type="RefSeq" id="WP_139282221.1">
    <property type="nucleotide sequence ID" value="NZ_FNQP01000033.1"/>
</dbReference>
<feature type="non-terminal residue" evidence="6">
    <location>
        <position position="91"/>
    </location>
</feature>
<gene>
    <name evidence="6" type="ORF">SAMN05660964_03481</name>
</gene>
<evidence type="ECO:0000256" key="2">
    <source>
        <dbReference type="ARBA" id="ARBA00022578"/>
    </source>
</evidence>
<dbReference type="GO" id="GO:0006310">
    <property type="term" value="P:DNA recombination"/>
    <property type="evidence" value="ECO:0007669"/>
    <property type="project" value="UniProtKB-KW"/>
</dbReference>
<dbReference type="InterPro" id="IPR017894">
    <property type="entry name" value="HTH_IS21_transposase_type"/>
</dbReference>
<dbReference type="SUPFAM" id="SSF46689">
    <property type="entry name" value="Homeodomain-like"/>
    <property type="match status" value="1"/>
</dbReference>
<dbReference type="Proteomes" id="UP000199397">
    <property type="component" value="Unassembled WGS sequence"/>
</dbReference>
<dbReference type="OrthoDB" id="501284at2"/>
<evidence type="ECO:0000259" key="5">
    <source>
        <dbReference type="PROSITE" id="PS50531"/>
    </source>
</evidence>
<name>A0A1H4GJ28_9GAMM</name>
<proteinExistence type="inferred from homology"/>
<dbReference type="InterPro" id="IPR009057">
    <property type="entry name" value="Homeodomain-like_sf"/>
</dbReference>
<keyword evidence="7" id="KW-1185">Reference proteome</keyword>
<keyword evidence="2" id="KW-0815">Transposition</keyword>
<dbReference type="GO" id="GO:0032196">
    <property type="term" value="P:transposition"/>
    <property type="evidence" value="ECO:0007669"/>
    <property type="project" value="UniProtKB-KW"/>
</dbReference>
<sequence length="91" mass="10860">MLTQELVVDIHVLHRQGMSIRAIARQLHLSRNTVRQYLRNQARTPQYQRAERPSLLEPFKPYLHERMEAARPHWIPATVLYRELQEQGYTG</sequence>
<reference evidence="6 7" key="1">
    <citation type="submission" date="2016-10" db="EMBL/GenBank/DDBJ databases">
        <authorList>
            <person name="de Groot N.N."/>
        </authorList>
    </citation>
    <scope>NUCLEOTIDE SEQUENCE [LARGE SCALE GENOMIC DNA]</scope>
    <source>
        <strain evidence="6 7">DSM 21228</strain>
    </source>
</reference>
<dbReference type="Gene3D" id="1.10.10.60">
    <property type="entry name" value="Homeodomain-like"/>
    <property type="match status" value="1"/>
</dbReference>
<evidence type="ECO:0000256" key="1">
    <source>
        <dbReference type="ARBA" id="ARBA00009277"/>
    </source>
</evidence>
<dbReference type="EMBL" id="FNQP01000033">
    <property type="protein sequence ID" value="SEB08682.1"/>
    <property type="molecule type" value="Genomic_DNA"/>
</dbReference>
<evidence type="ECO:0000256" key="3">
    <source>
        <dbReference type="ARBA" id="ARBA00023125"/>
    </source>
</evidence>